<evidence type="ECO:0000313" key="2">
    <source>
        <dbReference type="Proteomes" id="UP000004105"/>
    </source>
</evidence>
<accession>F2BCH3</accession>
<dbReference type="HOGENOM" id="CLU_2634403_0_0_4"/>
<comment type="caution">
    <text evidence="1">The sequence shown here is derived from an EMBL/GenBank/DDBJ whole genome shotgun (WGS) entry which is preliminary data.</text>
</comment>
<sequence length="77" mass="8039">MTVQVSESAHSPENPDCVHRCAPCLGGRGRLKTHKSDFGCAMAGRIFIKSLRTSRPLMQSGCAAALAAAVPDTAQAV</sequence>
<keyword evidence="2" id="KW-1185">Reference proteome</keyword>
<evidence type="ECO:0000313" key="1">
    <source>
        <dbReference type="EMBL" id="EGF10957.1"/>
    </source>
</evidence>
<dbReference type="Proteomes" id="UP000004105">
    <property type="component" value="Unassembled WGS sequence"/>
</dbReference>
<dbReference type="AlphaFoldDB" id="F2BCH3"/>
<gene>
    <name evidence="1" type="ORF">HMPREF9123_1428</name>
</gene>
<protein>
    <submittedName>
        <fullName evidence="1">Uncharacterized protein</fullName>
    </submittedName>
</protein>
<organism evidence="1 2">
    <name type="scientific">Neisseria bacilliformis ATCC BAA-1200</name>
    <dbReference type="NCBI Taxonomy" id="888742"/>
    <lineage>
        <taxon>Bacteria</taxon>
        <taxon>Pseudomonadati</taxon>
        <taxon>Pseudomonadota</taxon>
        <taxon>Betaproteobacteria</taxon>
        <taxon>Neisseriales</taxon>
        <taxon>Neisseriaceae</taxon>
        <taxon>Neisseria</taxon>
    </lineage>
</organism>
<reference evidence="1 2" key="1">
    <citation type="submission" date="2011-02" db="EMBL/GenBank/DDBJ databases">
        <authorList>
            <person name="Muzny D."/>
            <person name="Qin X."/>
            <person name="Deng J."/>
            <person name="Jiang H."/>
            <person name="Liu Y."/>
            <person name="Qu J."/>
            <person name="Song X.-Z."/>
            <person name="Zhang L."/>
            <person name="Thornton R."/>
            <person name="Coyle M."/>
            <person name="Francisco L."/>
            <person name="Jackson L."/>
            <person name="Javaid M."/>
            <person name="Korchina V."/>
            <person name="Kovar C."/>
            <person name="Mata R."/>
            <person name="Mathew T."/>
            <person name="Ngo R."/>
            <person name="Nguyen L."/>
            <person name="Nguyen N."/>
            <person name="Okwuonu G."/>
            <person name="Ongeri F."/>
            <person name="Pham C."/>
            <person name="Simmons D."/>
            <person name="Wilczek-Boney K."/>
            <person name="Hale W."/>
            <person name="Jakkamsetti A."/>
            <person name="Pham P."/>
            <person name="Ruth R."/>
            <person name="San Lucas F."/>
            <person name="Warren J."/>
            <person name="Zhang J."/>
            <person name="Zhao Z."/>
            <person name="Zhou C."/>
            <person name="Zhu D."/>
            <person name="Lee S."/>
            <person name="Bess C."/>
            <person name="Blankenburg K."/>
            <person name="Forbes L."/>
            <person name="Fu Q."/>
            <person name="Gubbala S."/>
            <person name="Hirani K."/>
            <person name="Jayaseelan J.C."/>
            <person name="Lara F."/>
            <person name="Munidasa M."/>
            <person name="Palculict T."/>
            <person name="Patil S."/>
            <person name="Pu L.-L."/>
            <person name="Saada N."/>
            <person name="Tang L."/>
            <person name="Weissenberger G."/>
            <person name="Zhu Y."/>
            <person name="Hemphill L."/>
            <person name="Shang Y."/>
            <person name="Youmans B."/>
            <person name="Ayvaz T."/>
            <person name="Ross M."/>
            <person name="Santibanez J."/>
            <person name="Aqrawi P."/>
            <person name="Gross S."/>
            <person name="Joshi V."/>
            <person name="Fowler G."/>
            <person name="Nazareth L."/>
            <person name="Reid J."/>
            <person name="Worley K."/>
            <person name="Petrosino J."/>
            <person name="Highlander S."/>
            <person name="Gibbs R."/>
        </authorList>
    </citation>
    <scope>NUCLEOTIDE SEQUENCE [LARGE SCALE GENOMIC DNA]</scope>
    <source>
        <strain evidence="1 2">ATCC BAA-1200</strain>
    </source>
</reference>
<name>F2BCH3_9NEIS</name>
<proteinExistence type="predicted"/>
<dbReference type="EMBL" id="AFAY01000029">
    <property type="protein sequence ID" value="EGF10957.1"/>
    <property type="molecule type" value="Genomic_DNA"/>
</dbReference>